<keyword evidence="5" id="KW-1185">Reference proteome</keyword>
<feature type="modified residue" description="4-aspartylphosphate" evidence="2">
    <location>
        <position position="56"/>
    </location>
</feature>
<accession>A0ABR6ZG79</accession>
<dbReference type="EMBL" id="JACOFX010000018">
    <property type="protein sequence ID" value="MBC3910694.1"/>
    <property type="molecule type" value="Genomic_DNA"/>
</dbReference>
<name>A0ABR6ZG79_9BURK</name>
<sequence length="135" mass="14991">MGNKSTWIAVVDHDAQTRQAMVCLLRSLGFDAMSFSSGSLFIQSLRLKQPTCILLDLHMPYMSGFAVMSKLAQFGEKIPVIVLTKHELMDDFKKTCLSSAVAVLQKPVDEQELRTVIEKALNQGRAGFPGPQFLM</sequence>
<dbReference type="Pfam" id="PF00072">
    <property type="entry name" value="Response_reg"/>
    <property type="match status" value="1"/>
</dbReference>
<comment type="caution">
    <text evidence="4">The sequence shown here is derived from an EMBL/GenBank/DDBJ whole genome shotgun (WGS) entry which is preliminary data.</text>
</comment>
<dbReference type="SMART" id="SM00448">
    <property type="entry name" value="REC"/>
    <property type="match status" value="1"/>
</dbReference>
<dbReference type="SUPFAM" id="SSF52172">
    <property type="entry name" value="CheY-like"/>
    <property type="match status" value="1"/>
</dbReference>
<dbReference type="InterPro" id="IPR011006">
    <property type="entry name" value="CheY-like_superfamily"/>
</dbReference>
<feature type="domain" description="Response regulatory" evidence="3">
    <location>
        <begin position="7"/>
        <end position="121"/>
    </location>
</feature>
<gene>
    <name evidence="4" type="ORF">H8L47_24295</name>
</gene>
<dbReference type="PROSITE" id="PS50110">
    <property type="entry name" value="RESPONSE_REGULATORY"/>
    <property type="match status" value="1"/>
</dbReference>
<dbReference type="RefSeq" id="WP_186956266.1">
    <property type="nucleotide sequence ID" value="NZ_JACOFX010000018.1"/>
</dbReference>
<dbReference type="PANTHER" id="PTHR44591">
    <property type="entry name" value="STRESS RESPONSE REGULATOR PROTEIN 1"/>
    <property type="match status" value="1"/>
</dbReference>
<keyword evidence="1 2" id="KW-0597">Phosphoprotein</keyword>
<dbReference type="InterPro" id="IPR050595">
    <property type="entry name" value="Bact_response_regulator"/>
</dbReference>
<evidence type="ECO:0000313" key="5">
    <source>
        <dbReference type="Proteomes" id="UP000646911"/>
    </source>
</evidence>
<proteinExistence type="predicted"/>
<evidence type="ECO:0000313" key="4">
    <source>
        <dbReference type="EMBL" id="MBC3910694.1"/>
    </source>
</evidence>
<reference evidence="4 5" key="1">
    <citation type="submission" date="2020-08" db="EMBL/GenBank/DDBJ databases">
        <title>Novel species isolated from subtropical streams in China.</title>
        <authorList>
            <person name="Lu H."/>
        </authorList>
    </citation>
    <scope>NUCLEOTIDE SEQUENCE [LARGE SCALE GENOMIC DNA]</scope>
    <source>
        <strain evidence="4 5">NL8W</strain>
    </source>
</reference>
<dbReference type="InterPro" id="IPR001789">
    <property type="entry name" value="Sig_transdc_resp-reg_receiver"/>
</dbReference>
<dbReference type="Proteomes" id="UP000646911">
    <property type="component" value="Unassembled WGS sequence"/>
</dbReference>
<dbReference type="Gene3D" id="3.40.50.2300">
    <property type="match status" value="1"/>
</dbReference>
<evidence type="ECO:0000256" key="1">
    <source>
        <dbReference type="ARBA" id="ARBA00022553"/>
    </source>
</evidence>
<evidence type="ECO:0000256" key="2">
    <source>
        <dbReference type="PROSITE-ProRule" id="PRU00169"/>
    </source>
</evidence>
<evidence type="ECO:0000259" key="3">
    <source>
        <dbReference type="PROSITE" id="PS50110"/>
    </source>
</evidence>
<protein>
    <submittedName>
        <fullName evidence="4">Response regulator</fullName>
    </submittedName>
</protein>
<dbReference type="PANTHER" id="PTHR44591:SF25">
    <property type="entry name" value="CHEMOTAXIS TWO-COMPONENT RESPONSE REGULATOR"/>
    <property type="match status" value="1"/>
</dbReference>
<organism evidence="4 5">
    <name type="scientific">Undibacterium umbellatum</name>
    <dbReference type="NCBI Taxonomy" id="2762300"/>
    <lineage>
        <taxon>Bacteria</taxon>
        <taxon>Pseudomonadati</taxon>
        <taxon>Pseudomonadota</taxon>
        <taxon>Betaproteobacteria</taxon>
        <taxon>Burkholderiales</taxon>
        <taxon>Oxalobacteraceae</taxon>
        <taxon>Undibacterium</taxon>
    </lineage>
</organism>